<name>A0ABV3DNL8_9ACTN</name>
<dbReference type="SUPFAM" id="SSF51735">
    <property type="entry name" value="NAD(P)-binding Rossmann-fold domains"/>
    <property type="match status" value="1"/>
</dbReference>
<dbReference type="EMBL" id="JBEZFP010000064">
    <property type="protein sequence ID" value="MEU8136489.1"/>
    <property type="molecule type" value="Genomic_DNA"/>
</dbReference>
<dbReference type="PROSITE" id="PS00061">
    <property type="entry name" value="ADH_SHORT"/>
    <property type="match status" value="1"/>
</dbReference>
<evidence type="ECO:0000313" key="3">
    <source>
        <dbReference type="EMBL" id="MEU8136489.1"/>
    </source>
</evidence>
<evidence type="ECO:0000313" key="4">
    <source>
        <dbReference type="Proteomes" id="UP001551482"/>
    </source>
</evidence>
<keyword evidence="2 3" id="KW-0560">Oxidoreductase</keyword>
<dbReference type="PRINTS" id="PR00080">
    <property type="entry name" value="SDRFAMILY"/>
</dbReference>
<reference evidence="3 4" key="1">
    <citation type="submission" date="2024-06" db="EMBL/GenBank/DDBJ databases">
        <title>The Natural Products Discovery Center: Release of the First 8490 Sequenced Strains for Exploring Actinobacteria Biosynthetic Diversity.</title>
        <authorList>
            <person name="Kalkreuter E."/>
            <person name="Kautsar S.A."/>
            <person name="Yang D."/>
            <person name="Bader C.D."/>
            <person name="Teijaro C.N."/>
            <person name="Fluegel L."/>
            <person name="Davis C.M."/>
            <person name="Simpson J.R."/>
            <person name="Lauterbach L."/>
            <person name="Steele A.D."/>
            <person name="Gui C."/>
            <person name="Meng S."/>
            <person name="Li G."/>
            <person name="Viehrig K."/>
            <person name="Ye F."/>
            <person name="Su P."/>
            <person name="Kiefer A.F."/>
            <person name="Nichols A."/>
            <person name="Cepeda A.J."/>
            <person name="Yan W."/>
            <person name="Fan B."/>
            <person name="Jiang Y."/>
            <person name="Adhikari A."/>
            <person name="Zheng C.-J."/>
            <person name="Schuster L."/>
            <person name="Cowan T.M."/>
            <person name="Smanski M.J."/>
            <person name="Chevrette M.G."/>
            <person name="De Carvalho L.P.S."/>
            <person name="Shen B."/>
        </authorList>
    </citation>
    <scope>NUCLEOTIDE SEQUENCE [LARGE SCALE GENOMIC DNA]</scope>
    <source>
        <strain evidence="3 4">NPDC048946</strain>
    </source>
</reference>
<dbReference type="Proteomes" id="UP001551482">
    <property type="component" value="Unassembled WGS sequence"/>
</dbReference>
<dbReference type="InterPro" id="IPR002347">
    <property type="entry name" value="SDR_fam"/>
</dbReference>
<dbReference type="Gene3D" id="3.40.50.720">
    <property type="entry name" value="NAD(P)-binding Rossmann-like Domain"/>
    <property type="match status" value="1"/>
</dbReference>
<keyword evidence="4" id="KW-1185">Reference proteome</keyword>
<dbReference type="InterPro" id="IPR036291">
    <property type="entry name" value="NAD(P)-bd_dom_sf"/>
</dbReference>
<dbReference type="PANTHER" id="PTHR42760:SF133">
    <property type="entry name" value="3-OXOACYL-[ACYL-CARRIER-PROTEIN] REDUCTASE"/>
    <property type="match status" value="1"/>
</dbReference>
<dbReference type="RefSeq" id="WP_358357048.1">
    <property type="nucleotide sequence ID" value="NZ_JBEZFP010000064.1"/>
</dbReference>
<dbReference type="PRINTS" id="PR00081">
    <property type="entry name" value="GDHRDH"/>
</dbReference>
<dbReference type="PANTHER" id="PTHR42760">
    <property type="entry name" value="SHORT-CHAIN DEHYDROGENASES/REDUCTASES FAMILY MEMBER"/>
    <property type="match status" value="1"/>
</dbReference>
<dbReference type="GO" id="GO:0016491">
    <property type="term" value="F:oxidoreductase activity"/>
    <property type="evidence" value="ECO:0007669"/>
    <property type="project" value="UniProtKB-KW"/>
</dbReference>
<accession>A0ABV3DNL8</accession>
<protein>
    <submittedName>
        <fullName evidence="3">SDR family oxidoreductase</fullName>
        <ecNumber evidence="3">1.-.-.-</ecNumber>
    </submittedName>
</protein>
<comment type="similarity">
    <text evidence="1">Belongs to the short-chain dehydrogenases/reductases (SDR) family.</text>
</comment>
<dbReference type="EC" id="1.-.-.-" evidence="3"/>
<sequence>MTDWLGLRGRKALVAGAGGIGAAAAAGLAQAGARVVVADVDEQRLKALTEDTPAITPLAADLATADGCRACVGEAASILGGLDIFVHAVGVNDRRPVLETPDEVWRDIVGINLDSAFWTGKAVGEQMVDAGYGRIVYLSSVSGLLAHEHHAPYAATKGGVNQLCRVMAREWAASGVTVNAVAPGYTETGLTRGHLDRDGVRASLTSLVPAGRLGTVDDLVGPILFLCSAQASFVTGHVLYADGGRTLV</sequence>
<evidence type="ECO:0000256" key="2">
    <source>
        <dbReference type="ARBA" id="ARBA00023002"/>
    </source>
</evidence>
<gene>
    <name evidence="3" type="ORF">AB0C36_23625</name>
</gene>
<evidence type="ECO:0000256" key="1">
    <source>
        <dbReference type="ARBA" id="ARBA00006484"/>
    </source>
</evidence>
<dbReference type="Pfam" id="PF13561">
    <property type="entry name" value="adh_short_C2"/>
    <property type="match status" value="1"/>
</dbReference>
<dbReference type="InterPro" id="IPR020904">
    <property type="entry name" value="Sc_DH/Rdtase_CS"/>
</dbReference>
<organism evidence="3 4">
    <name type="scientific">Streptodolium elevatio</name>
    <dbReference type="NCBI Taxonomy" id="3157996"/>
    <lineage>
        <taxon>Bacteria</taxon>
        <taxon>Bacillati</taxon>
        <taxon>Actinomycetota</taxon>
        <taxon>Actinomycetes</taxon>
        <taxon>Kitasatosporales</taxon>
        <taxon>Streptomycetaceae</taxon>
        <taxon>Streptodolium</taxon>
    </lineage>
</organism>
<comment type="caution">
    <text evidence="3">The sequence shown here is derived from an EMBL/GenBank/DDBJ whole genome shotgun (WGS) entry which is preliminary data.</text>
</comment>
<dbReference type="CDD" id="cd05233">
    <property type="entry name" value="SDR_c"/>
    <property type="match status" value="1"/>
</dbReference>
<proteinExistence type="inferred from homology"/>